<keyword evidence="1" id="KW-0812">Transmembrane</keyword>
<protein>
    <submittedName>
        <fullName evidence="2">ABC-2 type transport system permease protein</fullName>
    </submittedName>
</protein>
<evidence type="ECO:0000313" key="3">
    <source>
        <dbReference type="Proteomes" id="UP001519325"/>
    </source>
</evidence>
<sequence length="258" mass="27255">MGVLTAERIKLTSTRSPWWCTAIIIALGLGLPVLFTLITNATFGTENSGDAPGLNPAMASSGIAGFGVMVLMIMAALAVTNEYRFGIIRTTFQATPHRARVISTKAGLLAVYGAVLTGVLVALAYVLVKVLARAELAPNLELSGVDSWRPLFGVPIYGFLCVVLAVAIGVLVRQSAAAISLLILWPLLIEGLFGAIPWVAKNVTPFLPFANANHFLGSGGETAVSHFHWGPWGGLLYFAAFVAIVFGAALYTVNKRDA</sequence>
<feature type="transmembrane region" description="Helical" evidence="1">
    <location>
        <begin position="18"/>
        <end position="38"/>
    </location>
</feature>
<gene>
    <name evidence="2" type="ORF">BJ987_001488</name>
</gene>
<feature type="transmembrane region" description="Helical" evidence="1">
    <location>
        <begin position="106"/>
        <end position="128"/>
    </location>
</feature>
<evidence type="ECO:0000313" key="2">
    <source>
        <dbReference type="EMBL" id="MBP2188587.1"/>
    </source>
</evidence>
<proteinExistence type="predicted"/>
<dbReference type="Proteomes" id="UP001519325">
    <property type="component" value="Unassembled WGS sequence"/>
</dbReference>
<evidence type="ECO:0000256" key="1">
    <source>
        <dbReference type="SAM" id="Phobius"/>
    </source>
</evidence>
<name>A0ABS4QA66_9NOCA</name>
<feature type="transmembrane region" description="Helical" evidence="1">
    <location>
        <begin position="179"/>
        <end position="200"/>
    </location>
</feature>
<comment type="caution">
    <text evidence="2">The sequence shown here is derived from an EMBL/GenBank/DDBJ whole genome shotgun (WGS) entry which is preliminary data.</text>
</comment>
<keyword evidence="1" id="KW-1133">Transmembrane helix</keyword>
<reference evidence="2 3" key="1">
    <citation type="submission" date="2021-03" db="EMBL/GenBank/DDBJ databases">
        <title>Sequencing the genomes of 1000 actinobacteria strains.</title>
        <authorList>
            <person name="Klenk H.-P."/>
        </authorList>
    </citation>
    <scope>NUCLEOTIDE SEQUENCE [LARGE SCALE GENOMIC DNA]</scope>
    <source>
        <strain evidence="2 3">DSM 45516</strain>
    </source>
</reference>
<feature type="transmembrane region" description="Helical" evidence="1">
    <location>
        <begin position="148"/>
        <end position="172"/>
    </location>
</feature>
<feature type="transmembrane region" description="Helical" evidence="1">
    <location>
        <begin position="235"/>
        <end position="253"/>
    </location>
</feature>
<feature type="transmembrane region" description="Helical" evidence="1">
    <location>
        <begin position="58"/>
        <end position="79"/>
    </location>
</feature>
<organism evidence="2 3">
    <name type="scientific">Nocardia goodfellowii</name>
    <dbReference type="NCBI Taxonomy" id="882446"/>
    <lineage>
        <taxon>Bacteria</taxon>
        <taxon>Bacillati</taxon>
        <taxon>Actinomycetota</taxon>
        <taxon>Actinomycetes</taxon>
        <taxon>Mycobacteriales</taxon>
        <taxon>Nocardiaceae</taxon>
        <taxon>Nocardia</taxon>
    </lineage>
</organism>
<dbReference type="RefSeq" id="WP_209886033.1">
    <property type="nucleotide sequence ID" value="NZ_JAGGMR010000001.1"/>
</dbReference>
<accession>A0ABS4QA66</accession>
<keyword evidence="3" id="KW-1185">Reference proteome</keyword>
<dbReference type="EMBL" id="JAGGMR010000001">
    <property type="protein sequence ID" value="MBP2188587.1"/>
    <property type="molecule type" value="Genomic_DNA"/>
</dbReference>
<keyword evidence="1" id="KW-0472">Membrane</keyword>